<dbReference type="Gene3D" id="3.10.450.30">
    <property type="entry name" value="Microbial ribonucleases"/>
    <property type="match status" value="1"/>
</dbReference>
<dbReference type="GO" id="GO:0016787">
    <property type="term" value="F:hydrolase activity"/>
    <property type="evidence" value="ECO:0007669"/>
    <property type="project" value="UniProtKB-KW"/>
</dbReference>
<dbReference type="PDBsum" id="2KAA"/>
<keyword evidence="2" id="KW-0378">Hydrolase</keyword>
<reference evidence="5" key="2">
    <citation type="journal article" date="2009" name="FEBS J.">
        <title>Solution structure of hirsutellin A--new insights into the active site and interacting interfaces of ribotoxins.</title>
        <authorList>
            <person name="Viegas A."/>
            <person name="Herrero-Galan E."/>
            <person name="Onaderra M."/>
            <person name="Macedo A.L."/>
            <person name="Bruix M."/>
        </authorList>
    </citation>
    <scope>STRUCTURE BY NMR OF 35-164</scope>
    <scope>DISULFIDE BONDS</scope>
</reference>
<dbReference type="InterPro" id="IPR000026">
    <property type="entry name" value="N1-like"/>
</dbReference>
<dbReference type="EMBL" id="U86836">
    <property type="protein sequence ID" value="AAB47280.1"/>
    <property type="molecule type" value="mRNA"/>
</dbReference>
<evidence type="ECO:0000313" key="4">
    <source>
        <dbReference type="EMBL" id="AAB47280.1"/>
    </source>
</evidence>
<dbReference type="Pfam" id="PF00545">
    <property type="entry name" value="Ribonuclease"/>
    <property type="match status" value="1"/>
</dbReference>
<dbReference type="InterPro" id="IPR016191">
    <property type="entry name" value="Ribonuclease/ribotoxin"/>
</dbReference>
<evidence type="ECO:0000256" key="3">
    <source>
        <dbReference type="SAM" id="SignalP"/>
    </source>
</evidence>
<keyword evidence="5" id="KW-0002">3D-structure</keyword>
<protein>
    <submittedName>
        <fullName evidence="4">Hirsutellin A</fullName>
    </submittedName>
</protein>
<accession>P78696</accession>
<keyword evidence="3" id="KW-0732">Signal</keyword>
<feature type="signal peptide" evidence="3">
    <location>
        <begin position="1"/>
        <end position="19"/>
    </location>
</feature>
<evidence type="ECO:0007829" key="5">
    <source>
        <dbReference type="PDB" id="2KAA"/>
    </source>
</evidence>
<proteinExistence type="evidence at protein level"/>
<dbReference type="SUPFAM" id="SSF53933">
    <property type="entry name" value="Microbial ribonucleases"/>
    <property type="match status" value="1"/>
</dbReference>
<feature type="chain" id="PRO_5004161690" evidence="3">
    <location>
        <begin position="20"/>
        <end position="164"/>
    </location>
</feature>
<evidence type="ECO:0000256" key="1">
    <source>
        <dbReference type="ARBA" id="ARBA00022722"/>
    </source>
</evidence>
<name>P78696_HIRTH</name>
<dbReference type="SMR" id="P78696"/>
<dbReference type="AlphaFoldDB" id="P78696"/>
<organism evidence="4">
    <name type="scientific">Hirsutella thompsonii</name>
    <name type="common">Entomogenous fungus</name>
    <dbReference type="NCBI Taxonomy" id="42368"/>
    <lineage>
        <taxon>Eukaryota</taxon>
        <taxon>Fungi</taxon>
        <taxon>Dikarya</taxon>
        <taxon>Ascomycota</taxon>
        <taxon>Pezizomycotina</taxon>
        <taxon>Sordariomycetes</taxon>
        <taxon>Hypocreomycetidae</taxon>
        <taxon>Hypocreales</taxon>
        <taxon>Ophiocordycipitaceae</taxon>
        <taxon>Hirsutella</taxon>
    </lineage>
</organism>
<sequence>MKAFTAILASAALFATGLAAPASEATSVNSLEGRAPIVTCRPKLDGREKPFKVDVATAQAQARKAGLTTGKSGDPHRYFAGDHIRWGVNNCDKADAILWEYPIYWVGKNAEWAKDVKTSQQKGGPTPIRVVYANSRGAVQYCGVMTHSKVDKNNQGKEFFEKCD</sequence>
<dbReference type="GO" id="GO:0004521">
    <property type="term" value="F:RNA endonuclease activity"/>
    <property type="evidence" value="ECO:0000314"/>
    <property type="project" value="UniProtKB"/>
</dbReference>
<evidence type="ECO:0000256" key="2">
    <source>
        <dbReference type="ARBA" id="ARBA00022801"/>
    </source>
</evidence>
<dbReference type="PDB" id="2KAA">
    <property type="method" value="NMR"/>
    <property type="chains" value="A=35-164"/>
</dbReference>
<reference evidence="4" key="1">
    <citation type="journal article" date="1998" name="J. Invertebr. Pathol.">
        <title>Cloning and sequencing of cDNA of the insecticidal toxin hirsutellin A.</title>
        <authorList>
            <person name="Boucias D.G."/>
            <person name="Farmerie W.G."/>
            <person name="Pendland J.C."/>
        </authorList>
    </citation>
    <scope>NUCLEOTIDE SEQUENCE</scope>
    <source>
        <strain evidence="4">JAB-04</strain>
    </source>
</reference>
<feature type="disulfide bond" evidence="5">
    <location>
        <begin position="40"/>
        <end position="163"/>
    </location>
</feature>
<feature type="disulfide bond" evidence="5">
    <location>
        <begin position="91"/>
        <end position="142"/>
    </location>
</feature>
<keyword evidence="1" id="KW-0540">Nuclease</keyword>
<dbReference type="GO" id="GO:0003723">
    <property type="term" value="F:RNA binding"/>
    <property type="evidence" value="ECO:0007669"/>
    <property type="project" value="InterPro"/>
</dbReference>